<name>A0ABY5WEE4_9ACTN</name>
<keyword evidence="2" id="KW-0812">Transmembrane</keyword>
<feature type="region of interest" description="Disordered" evidence="1">
    <location>
        <begin position="1"/>
        <end position="128"/>
    </location>
</feature>
<feature type="compositionally biased region" description="Low complexity" evidence="1">
    <location>
        <begin position="9"/>
        <end position="21"/>
    </location>
</feature>
<reference evidence="3" key="1">
    <citation type="submission" date="2021-04" db="EMBL/GenBank/DDBJ databases">
        <authorList>
            <person name="Hartkoorn R.C."/>
            <person name="Beaudoing E."/>
            <person name="Hot D."/>
        </authorList>
    </citation>
    <scope>NUCLEOTIDE SEQUENCE</scope>
    <source>
        <strain evidence="3">NRRL B-16292</strain>
    </source>
</reference>
<evidence type="ECO:0000256" key="2">
    <source>
        <dbReference type="SAM" id="Phobius"/>
    </source>
</evidence>
<gene>
    <name evidence="3" type="ORF">Dfulv_03460</name>
</gene>
<dbReference type="EMBL" id="CP073720">
    <property type="protein sequence ID" value="UWP87784.1"/>
    <property type="molecule type" value="Genomic_DNA"/>
</dbReference>
<keyword evidence="4" id="KW-1185">Reference proteome</keyword>
<keyword evidence="2" id="KW-0472">Membrane</keyword>
<evidence type="ECO:0000313" key="4">
    <source>
        <dbReference type="Proteomes" id="UP001059617"/>
    </source>
</evidence>
<organism evidence="3 4">
    <name type="scientific">Dactylosporangium fulvum</name>
    <dbReference type="NCBI Taxonomy" id="53359"/>
    <lineage>
        <taxon>Bacteria</taxon>
        <taxon>Bacillati</taxon>
        <taxon>Actinomycetota</taxon>
        <taxon>Actinomycetes</taxon>
        <taxon>Micromonosporales</taxon>
        <taxon>Micromonosporaceae</taxon>
        <taxon>Dactylosporangium</taxon>
    </lineage>
</organism>
<feature type="transmembrane region" description="Helical" evidence="2">
    <location>
        <begin position="158"/>
        <end position="183"/>
    </location>
</feature>
<sequence>MTQPPQYPGQPEYQGQPGDPYATPGQPPQAPPGQGWPPPPVQDPFMPPTSAPPTSAPPTSAPPTSGQPFYQVGQPGQPYPDPNQPPHAPPPTGPFPAGPPPTGHFGPPTSQFPPPPTGQFPTGPMQTGVVPPFSGPPAPTSGFPGYQPMPPPPKKRGLTITLIVLAVVLVLCGGGGAAAYFVVQGNQGKGQSSAVEAVNGFLKAVYKDKNTDEALKFVCGSSRNKDKLAQRVDDIRKYDAGLSSPTYTWPTPTVDKQENNSATLIVPVKVATSDEKVAEMKYKFLATNDNGWWVCEITAA</sequence>
<evidence type="ECO:0000313" key="3">
    <source>
        <dbReference type="EMBL" id="UWP87784.1"/>
    </source>
</evidence>
<protein>
    <recommendedName>
        <fullName evidence="5">DUF4878 domain-containing protein</fullName>
    </recommendedName>
</protein>
<reference evidence="3" key="2">
    <citation type="submission" date="2022-09" db="EMBL/GenBank/DDBJ databases">
        <title>Biosynthetic gene clusters of Dactylosporangioum fulvum.</title>
        <authorList>
            <person name="Caradec T."/>
        </authorList>
    </citation>
    <scope>NUCLEOTIDE SEQUENCE</scope>
    <source>
        <strain evidence="3">NRRL B-16292</strain>
    </source>
</reference>
<dbReference type="RefSeq" id="WP_259869886.1">
    <property type="nucleotide sequence ID" value="NZ_BAAAST010000030.1"/>
</dbReference>
<feature type="compositionally biased region" description="Low complexity" evidence="1">
    <location>
        <begin position="119"/>
        <end position="128"/>
    </location>
</feature>
<evidence type="ECO:0000256" key="1">
    <source>
        <dbReference type="SAM" id="MobiDB-lite"/>
    </source>
</evidence>
<evidence type="ECO:0008006" key="5">
    <source>
        <dbReference type="Google" id="ProtNLM"/>
    </source>
</evidence>
<feature type="compositionally biased region" description="Pro residues" evidence="1">
    <location>
        <begin position="25"/>
        <end position="61"/>
    </location>
</feature>
<keyword evidence="2" id="KW-1133">Transmembrane helix</keyword>
<proteinExistence type="predicted"/>
<feature type="compositionally biased region" description="Pro residues" evidence="1">
    <location>
        <begin position="77"/>
        <end position="102"/>
    </location>
</feature>
<dbReference type="Proteomes" id="UP001059617">
    <property type="component" value="Chromosome"/>
</dbReference>
<accession>A0ABY5WEE4</accession>